<dbReference type="InterPro" id="IPR029058">
    <property type="entry name" value="AB_hydrolase_fold"/>
</dbReference>
<dbReference type="InterPro" id="IPR036291">
    <property type="entry name" value="NAD(P)-bd_dom_sf"/>
</dbReference>
<dbReference type="SMART" id="SM00827">
    <property type="entry name" value="PKS_AT"/>
    <property type="match status" value="1"/>
</dbReference>
<dbReference type="Gene3D" id="3.30.70.3290">
    <property type="match status" value="1"/>
</dbReference>
<dbReference type="SUPFAM" id="SSF55048">
    <property type="entry name" value="Probable ACP-binding domain of malonyl-CoA ACP transacylase"/>
    <property type="match status" value="1"/>
</dbReference>
<keyword evidence="6" id="KW-0443">Lipid metabolism</keyword>
<dbReference type="Gene3D" id="1.10.1200.10">
    <property type="entry name" value="ACP-like"/>
    <property type="match status" value="2"/>
</dbReference>
<dbReference type="InterPro" id="IPR014043">
    <property type="entry name" value="Acyl_transferase_dom"/>
</dbReference>
<dbReference type="SMART" id="SM01294">
    <property type="entry name" value="PKS_PP_betabranch"/>
    <property type="match status" value="1"/>
</dbReference>
<dbReference type="Gene3D" id="3.40.47.10">
    <property type="match status" value="1"/>
</dbReference>
<dbReference type="InterPro" id="IPR018201">
    <property type="entry name" value="Ketoacyl_synth_AS"/>
</dbReference>
<evidence type="ECO:0000256" key="2">
    <source>
        <dbReference type="ARBA" id="ARBA00022450"/>
    </source>
</evidence>
<dbReference type="PROSITE" id="PS00606">
    <property type="entry name" value="KS3_1"/>
    <property type="match status" value="1"/>
</dbReference>
<dbReference type="FunFam" id="3.40.366.10:FF:000002">
    <property type="entry name" value="Probable polyketide synthase 2"/>
    <property type="match status" value="1"/>
</dbReference>
<dbReference type="Gene3D" id="3.40.50.720">
    <property type="entry name" value="NAD(P)-binding Rossmann-like Domain"/>
    <property type="match status" value="1"/>
</dbReference>
<dbReference type="InterPro" id="IPR020841">
    <property type="entry name" value="PKS_Beta-ketoAc_synthase_dom"/>
</dbReference>
<comment type="similarity">
    <text evidence="1">Belongs to the ATP-dependent AMP-binding enzyme family.</text>
</comment>
<evidence type="ECO:0000256" key="3">
    <source>
        <dbReference type="ARBA" id="ARBA00022553"/>
    </source>
</evidence>
<dbReference type="InterPro" id="IPR003965">
    <property type="entry name" value="Fatty_acid_synthase"/>
</dbReference>
<gene>
    <name evidence="9" type="primary">eryA_1</name>
    <name evidence="9" type="ORF">C1752_01723</name>
</gene>
<dbReference type="InterPro" id="IPR027417">
    <property type="entry name" value="P-loop_NTPase"/>
</dbReference>
<dbReference type="GO" id="GO:0071766">
    <property type="term" value="P:Actinobacterium-type cell wall biogenesis"/>
    <property type="evidence" value="ECO:0007669"/>
    <property type="project" value="UniProtKB-ARBA"/>
</dbReference>
<keyword evidence="9" id="KW-0012">Acyltransferase</keyword>
<dbReference type="InterPro" id="IPR016035">
    <property type="entry name" value="Acyl_Trfase/lysoPLipase"/>
</dbReference>
<evidence type="ECO:0000256" key="6">
    <source>
        <dbReference type="ARBA" id="ARBA00023098"/>
    </source>
</evidence>
<dbReference type="InterPro" id="IPR020845">
    <property type="entry name" value="AMP-binding_CS"/>
</dbReference>
<dbReference type="GO" id="GO:0031177">
    <property type="term" value="F:phosphopantetheine binding"/>
    <property type="evidence" value="ECO:0007669"/>
    <property type="project" value="InterPro"/>
</dbReference>
<name>A0A2W1JVA9_9CYAN</name>
<dbReference type="OrthoDB" id="499075at2"/>
<dbReference type="GO" id="GO:0004315">
    <property type="term" value="F:3-oxoacyl-[acyl-carrier-protein] synthase activity"/>
    <property type="evidence" value="ECO:0007669"/>
    <property type="project" value="InterPro"/>
</dbReference>
<dbReference type="EC" id="2.3.1.94" evidence="9"/>
<dbReference type="InterPro" id="IPR042099">
    <property type="entry name" value="ANL_N_sf"/>
</dbReference>
<dbReference type="InterPro" id="IPR000073">
    <property type="entry name" value="AB_hydrolase_1"/>
</dbReference>
<dbReference type="CDD" id="cd00833">
    <property type="entry name" value="PKS"/>
    <property type="match status" value="1"/>
</dbReference>
<dbReference type="InterPro" id="IPR020806">
    <property type="entry name" value="PKS_PP-bd"/>
</dbReference>
<dbReference type="Gene3D" id="3.30.300.30">
    <property type="match status" value="1"/>
</dbReference>
<dbReference type="PROSITE" id="PS52004">
    <property type="entry name" value="KS3_2"/>
    <property type="match status" value="1"/>
</dbReference>
<dbReference type="PROSITE" id="PS50075">
    <property type="entry name" value="CARRIER"/>
    <property type="match status" value="2"/>
</dbReference>
<dbReference type="RefSeq" id="WP_110985684.1">
    <property type="nucleotide sequence ID" value="NZ_CAWNWM010000004.1"/>
</dbReference>
<evidence type="ECO:0000256" key="1">
    <source>
        <dbReference type="ARBA" id="ARBA00006432"/>
    </source>
</evidence>
<dbReference type="FunFam" id="3.40.47.10:FF:000019">
    <property type="entry name" value="Polyketide synthase type I"/>
    <property type="match status" value="1"/>
</dbReference>
<dbReference type="InterPro" id="IPR006162">
    <property type="entry name" value="Ppantetheine_attach_site"/>
</dbReference>
<dbReference type="InterPro" id="IPR040097">
    <property type="entry name" value="FAAL/FAAC"/>
</dbReference>
<dbReference type="InterPro" id="IPR014031">
    <property type="entry name" value="Ketoacyl_synth_C"/>
</dbReference>
<dbReference type="EMBL" id="PQWO01000004">
    <property type="protein sequence ID" value="PZD73684.1"/>
    <property type="molecule type" value="Genomic_DNA"/>
</dbReference>
<dbReference type="Pfam" id="PF00561">
    <property type="entry name" value="Abhydrolase_1"/>
    <property type="match status" value="1"/>
</dbReference>
<dbReference type="SUPFAM" id="SSF52540">
    <property type="entry name" value="P-loop containing nucleoside triphosphate hydrolases"/>
    <property type="match status" value="1"/>
</dbReference>
<dbReference type="InterPro" id="IPR057326">
    <property type="entry name" value="KR_dom"/>
</dbReference>
<dbReference type="Pfam" id="PF00109">
    <property type="entry name" value="ketoacyl-synt"/>
    <property type="match status" value="1"/>
</dbReference>
<dbReference type="InterPro" id="IPR016036">
    <property type="entry name" value="Malonyl_transacylase_ACP-bd"/>
</dbReference>
<dbReference type="Pfam" id="PF00501">
    <property type="entry name" value="AMP-binding"/>
    <property type="match status" value="1"/>
</dbReference>
<dbReference type="PANTHER" id="PTHR43775">
    <property type="entry name" value="FATTY ACID SYNTHASE"/>
    <property type="match status" value="1"/>
</dbReference>
<reference evidence="9 10" key="1">
    <citation type="journal article" date="2018" name="Sci. Rep.">
        <title>A novel species of the marine cyanobacterium Acaryochloris with a unique pigment content and lifestyle.</title>
        <authorList>
            <person name="Partensky F."/>
            <person name="Six C."/>
            <person name="Ratin M."/>
            <person name="Garczarek L."/>
            <person name="Vaulot D."/>
            <person name="Probert I."/>
            <person name="Calteau A."/>
            <person name="Gourvil P."/>
            <person name="Marie D."/>
            <person name="Grebert T."/>
            <person name="Bouchier C."/>
            <person name="Le Panse S."/>
            <person name="Gachenot M."/>
            <person name="Rodriguez F."/>
            <person name="Garrido J.L."/>
        </authorList>
    </citation>
    <scope>NUCLEOTIDE SEQUENCE [LARGE SCALE GENOMIC DNA]</scope>
    <source>
        <strain evidence="9 10">RCC1774</strain>
    </source>
</reference>
<keyword evidence="3" id="KW-0597">Phosphoprotein</keyword>
<evidence type="ECO:0000313" key="9">
    <source>
        <dbReference type="EMBL" id="PZD73684.1"/>
    </source>
</evidence>
<dbReference type="GO" id="GO:0005835">
    <property type="term" value="C:fatty acid synthase complex"/>
    <property type="evidence" value="ECO:0007669"/>
    <property type="project" value="InterPro"/>
</dbReference>
<evidence type="ECO:0000313" key="10">
    <source>
        <dbReference type="Proteomes" id="UP000248857"/>
    </source>
</evidence>
<dbReference type="SUPFAM" id="SSF52151">
    <property type="entry name" value="FabD/lysophospholipase-like"/>
    <property type="match status" value="1"/>
</dbReference>
<dbReference type="SUPFAM" id="SSF51735">
    <property type="entry name" value="NAD(P)-binding Rossmann-fold domains"/>
    <property type="match status" value="2"/>
</dbReference>
<feature type="domain" description="Ketosynthase family 3 (KS3)" evidence="8">
    <location>
        <begin position="685"/>
        <end position="1086"/>
    </location>
</feature>
<dbReference type="PRINTS" id="PR01483">
    <property type="entry name" value="FASYNTHASE"/>
</dbReference>
<sequence>MHDFSTLVELLRYRAQHQSDQTAFIFLQDGETESARLTYSDLDRQARAIATQLQSLGMADERALLLYAPDLSFVTAFFGCLYAGAIPVPAYPPRSKQMMARLEAVITDAQAKVALTTAGLLSKIEQQLGGLLSLQCLATDTLDVALADGWQEPQLTAQNLAFLQYTSGSTGNPKGVMVSHGNLLHNSSLIYDFFGHSAKSQGVIWLPPYHDMGLIGGVLQPLYAGFPVALMPPVAFLQKPVSWLRAISNFRATTSGGPNFAYDLCARQVKPEQCEGLDLSHWNLAFTGAEPIRAETLDLFAETFAPYGFKREAFYPCYGMAETTLITTGAVHQDPPVLKTICEEGITHNRVVSGTPDQPGTRTVVSSGRVPADLKVAIANPDTLTSVDNSGIGEIWVSGPSVAQGYWQQAEKTEQTFNAYLKDTKAGPFLRTGDLGFLQDGELFVTGRLKDLIIIRGRNHYPQDIEATVEQSHEALRPACGAAFSMEVEGEERLVIAQEVQRTAIRRLDSDAVTAAIRKAVVQQHQLQPWQIVLLKTGSIPKTSSGKIRRFACRQGVVENNLNVLGQWIDPASAQPLEQNVCESSSESPRPQPTSAMAEAIQDWLRNNIARRLGLQTADIDPHQPFSESGLDSMAAVQLTGELQDWLGRSLSPTLVYDYPSIAALAHYLGTEAVIQAPQIEGHAVEAIAVVGMGCRFPRAENPDAFWNLLSNGVDAIQKGCSRVPHAPGGYLEQVDQFDAQFFGISPREAEYMDPQQRLLLEVVWETLEQAGIPPHQLAQTATGVFIGMSSSDYAQMPQDVSAYSGTGNAHSIAANRLSYLLDLRGPSLAVDTACSSSLVAVHLASQSIRQGECDQALVGGVNLILSSTLTDTFAQAGMLAADGRCKTFDDSADGYVRGEGCGVVLLKRLSQAQADGDNVLAVIRGSAINQDGRSNGLTAPNGPAQQAVIHQALAQAQVTPDQISYVDAHGTGTSLGDPIEMSALKTVLLQDRDPEQPCWIGSVKTNIGHLEAAAGIAGLLKIVLALQHESIPPHLHLNEINSLIDLKGTPLDVPTQHRAWSQAQRFAGVSSFGFGGTNAHVVIEAAPQVAEVPPTPQPDRPWHLLTLSAKTEPALRELVLSYVDHLQTSPNLADLCYSANTGRSSLEYRFAAVSDSISTLEQRLTDYLEGKKTAHSGAAGGSQTAFLFTGQGSQYSGMGRQLYKTQPLFREILERCDRILQNYLDQSLLDILYPPNAASESTLERDLLDQTAYTQPALFAVEYALCRLWQSWGIQPAVVMGHSVGEYVAACVAGVFSLEDALKLVATRAHLMQKLPQTGAMVAIFASATRVQEMLQPYAASATIAAENGPENIVVSGDHQTIESMVADLTTAGIKMRWLRVSHAFHSQLMAPMLDAFRQVANEVSYRLPHLPLISNVTGQRAAEELTHADYWCQHILETVRFESSLQTLNTMGCQTFLEIGPQPTLLGMGRRCLPKSTGAWLPSLRRQQADWLQLLQSLGTLYTQGLAPNWSQFEAGYHRQRLPLPTYPWQRQRYWLEPKTLPINASETSVVQWIKQGQTEPLARWLQQSMALSADQAALLPTVVNHLVEQHQQEQQTSALEDCLYQVDWQPQSVDASAVATGRWLLLMDPAGEALATQLETQGHTCLRVYAGAAYHHQGQKWRIDPSQPADWKRLWAEALTDEQPPLAGILQLWNLASDRPEALAQIADCQAVLYLLQTLTAALPTALKLQPRFWIVTQEAIRLPSDQNMEQRLAQSSLWGLGKVLALEHPHLWGGLVDVDTLGSAALLAELAHPHTETQVALRGQQRYVARLQRSQVPVQNVKQAICHPQGTYLITGGLGALGLQVAQWLVTQGARSLVLVGRNAPSAAAIEVLQCLEEQGVVISTAPVDICDRNQLPTLQSTLASSPPLRGVIHAAGVLKDGILEQQTWEQFQQVMAPKVTGAWNLHTLTQDQPLDFFVMFSSAASLLGSPGQGNYAAANAFMDALAHFRRQQQLPALSINWGPWAQAGMAVQNEKTLTASGIDPIPVAQGLRLLEMLIANGEAFPAQVGALSVRWSDLGSYASSPYLQALIQAKPSVRESRIFETLKEMNICDRTSHLTHYLQQQIAHVLHLQPANIDIEENLLEKGCDSLMMMELLNQIQQDLQLMLYPREFYDRPRIQVFAAYLAEEFERSHGAQPLTDASDLEEDLDTDFQTFATPTAKPTTTDPPSDRLPGIVFILSSPRSGSTLLRVMLAGHPRLLSTPELHLLPFETMAERAKDLSLSNLGEGLQRVLMDLKGLGVKTSQSLIQDLVQRSSPIQNVYAMLQELAGSRLLVDKSPTYAMSLETLGRAEEIFADAKYIHLVRHPYAMIESFVRMRMDKLIGAGDGNPYRIAESIWTRSNQNVLQFAKTLGSDRHHLIHYEDLVSEPQKVMQRLCTFLGIPFDPSVLQPYDGQRMTDGLHQQSLSLGDPNFLKHNRVEKALGDAWRKIRLPHKLGNFARHITLQLGYDLPEAEPEPGAMLAETSLSLGDLELCLCTWGPEEGPLVLCLHGILEQGAVWDPIAAQLAAQGYRVIAPDLRGHGKSGRTVTYQLQDFLADLDQLVPKLTDQPVTLIGHSLGSVVTALFASVRPQWVRQLILVETILPAAENNTDPANQLLTHLDYAASPPEHSLLTDQAAAAHRLQQATPSLSPQFAQLLAERATQTDGVGVRWRWDPILRTRTSLRGAPFDREGYLQLLRRIQMPVTLVYGDRSRFNRPQDLSDQQAALPHAQQITLPGGHNIHLDASAELSQQILALLDSAEVQTREQH</sequence>
<dbReference type="InterPro" id="IPR025110">
    <property type="entry name" value="AMP-bd_C"/>
</dbReference>
<dbReference type="InterPro" id="IPR050091">
    <property type="entry name" value="PKS_NRPS_Biosynth_Enz"/>
</dbReference>
<proteinExistence type="inferred from homology"/>
<dbReference type="PROSITE" id="PS00455">
    <property type="entry name" value="AMP_BINDING"/>
    <property type="match status" value="1"/>
</dbReference>
<keyword evidence="2" id="KW-0596">Phosphopantetheine</keyword>
<dbReference type="SUPFAM" id="SSF53474">
    <property type="entry name" value="alpha/beta-Hydrolases"/>
    <property type="match status" value="1"/>
</dbReference>
<dbReference type="SMART" id="SM00823">
    <property type="entry name" value="PKS_PP"/>
    <property type="match status" value="2"/>
</dbReference>
<dbReference type="Pfam" id="PF02801">
    <property type="entry name" value="Ketoacyl-synt_C"/>
    <property type="match status" value="1"/>
</dbReference>
<dbReference type="PANTHER" id="PTHR43775:SF37">
    <property type="entry name" value="SI:DKEY-61P9.11"/>
    <property type="match status" value="1"/>
</dbReference>
<accession>A0A2W1JVA9</accession>
<dbReference type="InterPro" id="IPR013968">
    <property type="entry name" value="PKS_KR"/>
</dbReference>
<evidence type="ECO:0000256" key="5">
    <source>
        <dbReference type="ARBA" id="ARBA00022832"/>
    </source>
</evidence>
<dbReference type="PRINTS" id="PR00111">
    <property type="entry name" value="ABHYDROLASE"/>
</dbReference>
<feature type="domain" description="Carrier" evidence="7">
    <location>
        <begin position="596"/>
        <end position="673"/>
    </location>
</feature>
<feature type="domain" description="Carrier" evidence="7">
    <location>
        <begin position="2101"/>
        <end position="2175"/>
    </location>
</feature>
<dbReference type="InterPro" id="IPR045851">
    <property type="entry name" value="AMP-bd_C_sf"/>
</dbReference>
<dbReference type="SUPFAM" id="SSF53901">
    <property type="entry name" value="Thiolase-like"/>
    <property type="match status" value="1"/>
</dbReference>
<dbReference type="Gene3D" id="3.40.50.12780">
    <property type="entry name" value="N-terminal domain of ligase-like"/>
    <property type="match status" value="1"/>
</dbReference>
<dbReference type="InterPro" id="IPR014030">
    <property type="entry name" value="Ketoacyl_synth_N"/>
</dbReference>
<protein>
    <submittedName>
        <fullName evidence="9">6-deoxyerythronolide-B synthase EryA1, modules 1and 2</fullName>
        <ecNumber evidence="9">2.3.1.94</ecNumber>
    </submittedName>
</protein>
<dbReference type="Pfam" id="PF00550">
    <property type="entry name" value="PP-binding"/>
    <property type="match status" value="2"/>
</dbReference>
<dbReference type="GO" id="GO:0047879">
    <property type="term" value="F:erythronolide synthase activity"/>
    <property type="evidence" value="ECO:0007669"/>
    <property type="project" value="UniProtKB-EC"/>
</dbReference>
<evidence type="ECO:0000259" key="7">
    <source>
        <dbReference type="PROSITE" id="PS50075"/>
    </source>
</evidence>
<dbReference type="SUPFAM" id="SSF56801">
    <property type="entry name" value="Acetyl-CoA synthetase-like"/>
    <property type="match status" value="1"/>
</dbReference>
<evidence type="ECO:0000259" key="8">
    <source>
        <dbReference type="PROSITE" id="PS52004"/>
    </source>
</evidence>
<dbReference type="InterPro" id="IPR009081">
    <property type="entry name" value="PP-bd_ACP"/>
</dbReference>
<dbReference type="CDD" id="cd05931">
    <property type="entry name" value="FAAL"/>
    <property type="match status" value="1"/>
</dbReference>
<dbReference type="Gene3D" id="3.40.50.300">
    <property type="entry name" value="P-loop containing nucleotide triphosphate hydrolases"/>
    <property type="match status" value="1"/>
</dbReference>
<dbReference type="CDD" id="cd08955">
    <property type="entry name" value="KR_2_FAS_SDR_x"/>
    <property type="match status" value="1"/>
</dbReference>
<dbReference type="Pfam" id="PF23024">
    <property type="entry name" value="AMP-dom_DIP2-like"/>
    <property type="match status" value="1"/>
</dbReference>
<organism evidence="9 10">
    <name type="scientific">Acaryochloris thomasi RCC1774</name>
    <dbReference type="NCBI Taxonomy" id="1764569"/>
    <lineage>
        <taxon>Bacteria</taxon>
        <taxon>Bacillati</taxon>
        <taxon>Cyanobacteriota</taxon>
        <taxon>Cyanophyceae</taxon>
        <taxon>Acaryochloridales</taxon>
        <taxon>Acaryochloridaceae</taxon>
        <taxon>Acaryochloris</taxon>
        <taxon>Acaryochloris thomasi</taxon>
    </lineage>
</organism>
<evidence type="ECO:0000256" key="4">
    <source>
        <dbReference type="ARBA" id="ARBA00022679"/>
    </source>
</evidence>
<dbReference type="SMART" id="SM00822">
    <property type="entry name" value="PKS_KR"/>
    <property type="match status" value="1"/>
</dbReference>
<dbReference type="FunFam" id="3.40.50.12780:FF:000013">
    <property type="entry name" value="Long-chain-fatty-acid--AMP ligase FadD32"/>
    <property type="match status" value="1"/>
</dbReference>
<dbReference type="GO" id="GO:0004312">
    <property type="term" value="F:fatty acid synthase activity"/>
    <property type="evidence" value="ECO:0007669"/>
    <property type="project" value="InterPro"/>
</dbReference>
<keyword evidence="5" id="KW-0276">Fatty acid metabolism</keyword>
<comment type="caution">
    <text evidence="9">The sequence shown here is derived from an EMBL/GenBank/DDBJ whole genome shotgun (WGS) entry which is preliminary data.</text>
</comment>
<dbReference type="SMART" id="SM00825">
    <property type="entry name" value="PKS_KS"/>
    <property type="match status" value="1"/>
</dbReference>
<dbReference type="GO" id="GO:0006633">
    <property type="term" value="P:fatty acid biosynthetic process"/>
    <property type="evidence" value="ECO:0007669"/>
    <property type="project" value="InterPro"/>
</dbReference>
<dbReference type="SUPFAM" id="SSF47336">
    <property type="entry name" value="ACP-like"/>
    <property type="match status" value="2"/>
</dbReference>
<dbReference type="Gene3D" id="3.40.50.1820">
    <property type="entry name" value="alpha/beta hydrolase"/>
    <property type="match status" value="1"/>
</dbReference>
<dbReference type="InterPro" id="IPR000873">
    <property type="entry name" value="AMP-dep_synth/lig_dom"/>
</dbReference>
<dbReference type="InterPro" id="IPR036736">
    <property type="entry name" value="ACP-like_sf"/>
</dbReference>
<dbReference type="Proteomes" id="UP000248857">
    <property type="component" value="Unassembled WGS sequence"/>
</dbReference>
<dbReference type="InterPro" id="IPR016039">
    <property type="entry name" value="Thiolase-like"/>
</dbReference>
<dbReference type="Gene3D" id="3.40.366.10">
    <property type="entry name" value="Malonyl-Coenzyme A Acyl Carrier Protein, domain 2"/>
    <property type="match status" value="1"/>
</dbReference>
<dbReference type="PROSITE" id="PS00012">
    <property type="entry name" value="PHOSPHOPANTETHEINE"/>
    <property type="match status" value="1"/>
</dbReference>
<dbReference type="InterPro" id="IPR001227">
    <property type="entry name" value="Ac_transferase_dom_sf"/>
</dbReference>
<dbReference type="Pfam" id="PF08659">
    <property type="entry name" value="KR"/>
    <property type="match status" value="1"/>
</dbReference>
<dbReference type="Pfam" id="PF22621">
    <property type="entry name" value="CurL-like_PKS_C"/>
    <property type="match status" value="1"/>
</dbReference>
<dbReference type="Pfam" id="PF00698">
    <property type="entry name" value="Acyl_transf_1"/>
    <property type="match status" value="1"/>
</dbReference>
<dbReference type="Pfam" id="PF13469">
    <property type="entry name" value="Sulfotransfer_3"/>
    <property type="match status" value="1"/>
</dbReference>
<keyword evidence="4 9" id="KW-0808">Transferase</keyword>
<keyword evidence="10" id="KW-1185">Reference proteome</keyword>